<reference evidence="1 2" key="1">
    <citation type="submission" date="2024-04" db="EMBL/GenBank/DDBJ databases">
        <title>Genome assembly C_amara_ONT_v2.</title>
        <authorList>
            <person name="Yant L."/>
            <person name="Moore C."/>
            <person name="Slenker M."/>
        </authorList>
    </citation>
    <scope>NUCLEOTIDE SEQUENCE [LARGE SCALE GENOMIC DNA]</scope>
    <source>
        <tissue evidence="1">Leaf</tissue>
    </source>
</reference>
<dbReference type="PANTHER" id="PTHR11439">
    <property type="entry name" value="GAG-POL-RELATED RETROTRANSPOSON"/>
    <property type="match status" value="1"/>
</dbReference>
<dbReference type="SUPFAM" id="SSF56672">
    <property type="entry name" value="DNA/RNA polymerases"/>
    <property type="match status" value="1"/>
</dbReference>
<protein>
    <submittedName>
        <fullName evidence="1">Retrovirus-related Pol polyprotein from transposon RE2</fullName>
    </submittedName>
</protein>
<dbReference type="EMBL" id="JBANAX010000679">
    <property type="protein sequence ID" value="KAL1197978.1"/>
    <property type="molecule type" value="Genomic_DNA"/>
</dbReference>
<evidence type="ECO:0000313" key="2">
    <source>
        <dbReference type="Proteomes" id="UP001558713"/>
    </source>
</evidence>
<comment type="caution">
    <text evidence="1">The sequence shown here is derived from an EMBL/GenBank/DDBJ whole genome shotgun (WGS) entry which is preliminary data.</text>
</comment>
<keyword evidence="2" id="KW-1185">Reference proteome</keyword>
<name>A0ABD0ZU69_CARAN</name>
<gene>
    <name evidence="1" type="ORF">V5N11_022552</name>
</gene>
<dbReference type="Proteomes" id="UP001558713">
    <property type="component" value="Unassembled WGS sequence"/>
</dbReference>
<sequence length="151" mass="16743">MDIAKPVSTPLCASTPLNLQGGSALDNPIEYRTLVGSLQYLALTRPDVSFSVTKLSQFMHQPTYDHWSAAKRVLRYLAGTANKGIFLRRDNKLNLHAFSDADWARNKDDYTSTSAHIVFLGQHPVSWSSKKLKGVARSSTKVEYRSVATTA</sequence>
<dbReference type="PANTHER" id="PTHR11439:SF489">
    <property type="entry name" value="RNA-DIRECTED DNA POLYMERASE"/>
    <property type="match status" value="1"/>
</dbReference>
<dbReference type="InterPro" id="IPR043502">
    <property type="entry name" value="DNA/RNA_pol_sf"/>
</dbReference>
<dbReference type="AlphaFoldDB" id="A0ABD0ZU69"/>
<dbReference type="CDD" id="cd09272">
    <property type="entry name" value="RNase_HI_RT_Ty1"/>
    <property type="match status" value="1"/>
</dbReference>
<proteinExistence type="predicted"/>
<evidence type="ECO:0000313" key="1">
    <source>
        <dbReference type="EMBL" id="KAL1197978.1"/>
    </source>
</evidence>
<accession>A0ABD0ZU69</accession>
<organism evidence="1 2">
    <name type="scientific">Cardamine amara subsp. amara</name>
    <dbReference type="NCBI Taxonomy" id="228776"/>
    <lineage>
        <taxon>Eukaryota</taxon>
        <taxon>Viridiplantae</taxon>
        <taxon>Streptophyta</taxon>
        <taxon>Embryophyta</taxon>
        <taxon>Tracheophyta</taxon>
        <taxon>Spermatophyta</taxon>
        <taxon>Magnoliopsida</taxon>
        <taxon>eudicotyledons</taxon>
        <taxon>Gunneridae</taxon>
        <taxon>Pentapetalae</taxon>
        <taxon>rosids</taxon>
        <taxon>malvids</taxon>
        <taxon>Brassicales</taxon>
        <taxon>Brassicaceae</taxon>
        <taxon>Cardamineae</taxon>
        <taxon>Cardamine</taxon>
    </lineage>
</organism>